<dbReference type="Proteomes" id="UP000635071">
    <property type="component" value="Unassembled WGS sequence"/>
</dbReference>
<gene>
    <name evidence="2" type="ORF">GCM10011529_00110</name>
</gene>
<name>A0A917E2T1_9SPHN</name>
<feature type="transmembrane region" description="Helical" evidence="1">
    <location>
        <begin position="12"/>
        <end position="36"/>
    </location>
</feature>
<keyword evidence="1" id="KW-0472">Membrane</keyword>
<comment type="caution">
    <text evidence="2">The sequence shown here is derived from an EMBL/GenBank/DDBJ whole genome shotgun (WGS) entry which is preliminary data.</text>
</comment>
<evidence type="ECO:0000313" key="2">
    <source>
        <dbReference type="EMBL" id="GGD98085.1"/>
    </source>
</evidence>
<feature type="transmembrane region" description="Helical" evidence="1">
    <location>
        <begin position="48"/>
        <end position="69"/>
    </location>
</feature>
<evidence type="ECO:0000313" key="3">
    <source>
        <dbReference type="Proteomes" id="UP000635071"/>
    </source>
</evidence>
<proteinExistence type="predicted"/>
<accession>A0A917E2T1</accession>
<keyword evidence="1" id="KW-1133">Transmembrane helix</keyword>
<dbReference type="AlphaFoldDB" id="A0A917E2T1"/>
<reference evidence="2" key="2">
    <citation type="submission" date="2020-09" db="EMBL/GenBank/DDBJ databases">
        <authorList>
            <person name="Sun Q."/>
            <person name="Zhou Y."/>
        </authorList>
    </citation>
    <scope>NUCLEOTIDE SEQUENCE</scope>
    <source>
        <strain evidence="2">CGMCC 1.15519</strain>
    </source>
</reference>
<sequence length="90" mass="9476">MLTALSADPRQLAIVVFGMIPALLLSNCLAMVFSGSILRHVGLGPLRILGWVFAVLQAALAIQSILTGLRADFGPEPLLSTAIPLIVRPS</sequence>
<keyword evidence="3" id="KW-1185">Reference proteome</keyword>
<dbReference type="EMBL" id="BMJM01000001">
    <property type="protein sequence ID" value="GGD98085.1"/>
    <property type="molecule type" value="Genomic_DNA"/>
</dbReference>
<protein>
    <submittedName>
        <fullName evidence="2">Uncharacterized protein</fullName>
    </submittedName>
</protein>
<organism evidence="2 3">
    <name type="scientific">Sandarakinorhabdus glacialis</name>
    <dbReference type="NCBI Taxonomy" id="1614636"/>
    <lineage>
        <taxon>Bacteria</taxon>
        <taxon>Pseudomonadati</taxon>
        <taxon>Pseudomonadota</taxon>
        <taxon>Alphaproteobacteria</taxon>
        <taxon>Sphingomonadales</taxon>
        <taxon>Sphingosinicellaceae</taxon>
        <taxon>Sandarakinorhabdus</taxon>
    </lineage>
</organism>
<evidence type="ECO:0000256" key="1">
    <source>
        <dbReference type="SAM" id="Phobius"/>
    </source>
</evidence>
<keyword evidence="1" id="KW-0812">Transmembrane</keyword>
<reference evidence="2" key="1">
    <citation type="journal article" date="2014" name="Int. J. Syst. Evol. Microbiol.">
        <title>Complete genome sequence of Corynebacterium casei LMG S-19264T (=DSM 44701T), isolated from a smear-ripened cheese.</title>
        <authorList>
            <consortium name="US DOE Joint Genome Institute (JGI-PGF)"/>
            <person name="Walter F."/>
            <person name="Albersmeier A."/>
            <person name="Kalinowski J."/>
            <person name="Ruckert C."/>
        </authorList>
    </citation>
    <scope>NUCLEOTIDE SEQUENCE</scope>
    <source>
        <strain evidence="2">CGMCC 1.15519</strain>
    </source>
</reference>